<evidence type="ECO:0000256" key="1">
    <source>
        <dbReference type="SAM" id="MobiDB-lite"/>
    </source>
</evidence>
<feature type="compositionally biased region" description="Polar residues" evidence="1">
    <location>
        <begin position="16"/>
        <end position="26"/>
    </location>
</feature>
<dbReference type="InterPro" id="IPR027434">
    <property type="entry name" value="Homing_endonucl"/>
</dbReference>
<dbReference type="SUPFAM" id="SSF55608">
    <property type="entry name" value="Homing endonucleases"/>
    <property type="match status" value="1"/>
</dbReference>
<feature type="region of interest" description="Disordered" evidence="1">
    <location>
        <begin position="1"/>
        <end position="28"/>
    </location>
</feature>
<dbReference type="Gene3D" id="3.10.28.10">
    <property type="entry name" value="Homing endonucleases"/>
    <property type="match status" value="1"/>
</dbReference>
<evidence type="ECO:0000313" key="3">
    <source>
        <dbReference type="Proteomes" id="UP000654075"/>
    </source>
</evidence>
<evidence type="ECO:0000313" key="2">
    <source>
        <dbReference type="EMBL" id="CAE8602830.1"/>
    </source>
</evidence>
<accession>A0A813EUY3</accession>
<dbReference type="Proteomes" id="UP000654075">
    <property type="component" value="Unassembled WGS sequence"/>
</dbReference>
<protein>
    <submittedName>
        <fullName evidence="2">Uncharacterized protein</fullName>
    </submittedName>
</protein>
<dbReference type="EMBL" id="CAJNNV010014693">
    <property type="protein sequence ID" value="CAE8602830.1"/>
    <property type="molecule type" value="Genomic_DNA"/>
</dbReference>
<reference evidence="2" key="1">
    <citation type="submission" date="2021-02" db="EMBL/GenBank/DDBJ databases">
        <authorList>
            <person name="Dougan E. K."/>
            <person name="Rhodes N."/>
            <person name="Thang M."/>
            <person name="Chan C."/>
        </authorList>
    </citation>
    <scope>NUCLEOTIDE SEQUENCE</scope>
</reference>
<gene>
    <name evidence="2" type="ORF">PGLA1383_LOCUS21063</name>
</gene>
<proteinExistence type="predicted"/>
<organism evidence="2 3">
    <name type="scientific">Polarella glacialis</name>
    <name type="common">Dinoflagellate</name>
    <dbReference type="NCBI Taxonomy" id="89957"/>
    <lineage>
        <taxon>Eukaryota</taxon>
        <taxon>Sar</taxon>
        <taxon>Alveolata</taxon>
        <taxon>Dinophyceae</taxon>
        <taxon>Suessiales</taxon>
        <taxon>Suessiaceae</taxon>
        <taxon>Polarella</taxon>
    </lineage>
</organism>
<feature type="compositionally biased region" description="Basic residues" evidence="1">
    <location>
        <begin position="1"/>
        <end position="12"/>
    </location>
</feature>
<keyword evidence="3" id="KW-1185">Reference proteome</keyword>
<comment type="caution">
    <text evidence="2">The sequence shown here is derived from an EMBL/GenBank/DDBJ whole genome shotgun (WGS) entry which is preliminary data.</text>
</comment>
<sequence>MKQPQLHHRNLASRRPTPNRNGFQAETTEEIGAKVHTHIACSWAYLAGFSDAESSISICPRSPKIRLEIGQKHKAVLDNIHKLLVKEVPRFANRVRPAG</sequence>
<dbReference type="AlphaFoldDB" id="A0A813EUY3"/>
<name>A0A813EUY3_POLGL</name>